<dbReference type="InterPro" id="IPR012657">
    <property type="entry name" value="23S_rRNA-intervening_sequence"/>
</dbReference>
<keyword evidence="2" id="KW-1185">Reference proteome</keyword>
<evidence type="ECO:0000313" key="2">
    <source>
        <dbReference type="Proteomes" id="UP000658258"/>
    </source>
</evidence>
<reference evidence="2" key="1">
    <citation type="journal article" date="2019" name="Int. J. Syst. Evol. Microbiol.">
        <title>The Global Catalogue of Microorganisms (GCM) 10K type strain sequencing project: providing services to taxonomists for standard genome sequencing and annotation.</title>
        <authorList>
            <consortium name="The Broad Institute Genomics Platform"/>
            <consortium name="The Broad Institute Genome Sequencing Center for Infectious Disease"/>
            <person name="Wu L."/>
            <person name="Ma J."/>
        </authorList>
    </citation>
    <scope>NUCLEOTIDE SEQUENCE [LARGE SCALE GENOMIC DNA]</scope>
    <source>
        <strain evidence="2">CGMCC 1.15111</strain>
    </source>
</reference>
<evidence type="ECO:0000313" key="1">
    <source>
        <dbReference type="EMBL" id="GHE54878.1"/>
    </source>
</evidence>
<dbReference type="PANTHER" id="PTHR38471">
    <property type="entry name" value="FOUR HELIX BUNDLE PROTEIN"/>
    <property type="match status" value="1"/>
</dbReference>
<dbReference type="CDD" id="cd16377">
    <property type="entry name" value="23S_rRNA_IVP_like"/>
    <property type="match status" value="1"/>
</dbReference>
<protein>
    <recommendedName>
        <fullName evidence="3">Four helix bundle protein</fullName>
    </recommendedName>
</protein>
<dbReference type="Proteomes" id="UP000658258">
    <property type="component" value="Unassembled WGS sequence"/>
</dbReference>
<dbReference type="InterPro" id="IPR036583">
    <property type="entry name" value="23S_rRNA_IVS_sf"/>
</dbReference>
<dbReference type="EMBL" id="BNAG01000001">
    <property type="protein sequence ID" value="GHE54878.1"/>
    <property type="molecule type" value="Genomic_DNA"/>
</dbReference>
<sequence length="118" mass="13373">MQNFKELRVWQRTRVLVKQVYLLTTEWPNSEKYNLRSQMECSAVSGMSSIAVGSGRGSDIDFARFLNMSLGSAHRTESQQIVLCDLGNSSEDTLGQFTSELSEIVRMIVPLIKKLRNN</sequence>
<evidence type="ECO:0008006" key="3">
    <source>
        <dbReference type="Google" id="ProtNLM"/>
    </source>
</evidence>
<organism evidence="1 2">
    <name type="scientific">Roseivirga thermotolerans</name>
    <dbReference type="NCBI Taxonomy" id="1758176"/>
    <lineage>
        <taxon>Bacteria</taxon>
        <taxon>Pseudomonadati</taxon>
        <taxon>Bacteroidota</taxon>
        <taxon>Cytophagia</taxon>
        <taxon>Cytophagales</taxon>
        <taxon>Roseivirgaceae</taxon>
        <taxon>Roseivirga</taxon>
    </lineage>
</organism>
<comment type="caution">
    <text evidence="1">The sequence shown here is derived from an EMBL/GenBank/DDBJ whole genome shotgun (WGS) entry which is preliminary data.</text>
</comment>
<dbReference type="Pfam" id="PF05635">
    <property type="entry name" value="23S_rRNA_IVP"/>
    <property type="match status" value="1"/>
</dbReference>
<gene>
    <name evidence="1" type="ORF">GCM10011340_06950</name>
</gene>
<dbReference type="Gene3D" id="1.20.1440.60">
    <property type="entry name" value="23S rRNA-intervening sequence"/>
    <property type="match status" value="1"/>
</dbReference>
<dbReference type="NCBIfam" id="TIGR02436">
    <property type="entry name" value="four helix bundle protein"/>
    <property type="match status" value="1"/>
</dbReference>
<dbReference type="SUPFAM" id="SSF158446">
    <property type="entry name" value="IVS-encoded protein-like"/>
    <property type="match status" value="1"/>
</dbReference>
<name>A0ABQ3I6R5_9BACT</name>
<dbReference type="RefSeq" id="WP_189628792.1">
    <property type="nucleotide sequence ID" value="NZ_BNAG01000001.1"/>
</dbReference>
<dbReference type="PANTHER" id="PTHR38471:SF2">
    <property type="entry name" value="FOUR HELIX BUNDLE PROTEIN"/>
    <property type="match status" value="1"/>
</dbReference>
<proteinExistence type="predicted"/>
<accession>A0ABQ3I6R5</accession>